<evidence type="ECO:0000256" key="29">
    <source>
        <dbReference type="ARBA" id="ARBA00023170"/>
    </source>
</evidence>
<evidence type="ECO:0000256" key="30">
    <source>
        <dbReference type="ARBA" id="ARBA00023212"/>
    </source>
</evidence>
<evidence type="ECO:0000256" key="36">
    <source>
        <dbReference type="ARBA" id="ARBA00023329"/>
    </source>
</evidence>
<dbReference type="GO" id="GO:0000139">
    <property type="term" value="C:Golgi membrane"/>
    <property type="evidence" value="ECO:0007669"/>
    <property type="project" value="UniProtKB-SubCell"/>
</dbReference>
<evidence type="ECO:0000256" key="31">
    <source>
        <dbReference type="ARBA" id="ARBA00023224"/>
    </source>
</evidence>
<keyword evidence="23" id="KW-0770">Synapse</keyword>
<evidence type="ECO:0000256" key="20">
    <source>
        <dbReference type="ARBA" id="ARBA00022824"/>
    </source>
</evidence>
<feature type="transmembrane region" description="Helical" evidence="42">
    <location>
        <begin position="33"/>
        <end position="62"/>
    </location>
</feature>
<comment type="subcellular location">
    <subcellularLocation>
        <location evidence="10">Cell projection</location>
        <location evidence="10">Axon</location>
    </subcellularLocation>
    <subcellularLocation>
        <location evidence="5">Cell projection</location>
        <location evidence="5">Dendrite</location>
    </subcellularLocation>
    <subcellularLocation>
        <location evidence="6">Cell projection</location>
        <location evidence="6">Dendritic spine membrane</location>
        <topology evidence="6">Multi-pass membrane protein</topology>
    </subcellularLocation>
    <subcellularLocation>
        <location evidence="4">Cytoplasm</location>
        <location evidence="4">Cytoskeleton</location>
    </subcellularLocation>
    <subcellularLocation>
        <location evidence="11">Cytoplasm</location>
        <location evidence="11">Perinuclear region</location>
    </subcellularLocation>
    <subcellularLocation>
        <location evidence="8">Cytoplasmic vesicle membrane</location>
        <topology evidence="8">Multi-pass membrane protein</topology>
    </subcellularLocation>
    <subcellularLocation>
        <location evidence="7">Early endosome</location>
    </subcellularLocation>
    <subcellularLocation>
        <location evidence="9">Endoplasmic reticulum membrane</location>
        <topology evidence="9">Multi-pass membrane protein</topology>
    </subcellularLocation>
    <subcellularLocation>
        <location evidence="13">Golgi apparatus membrane</location>
        <topology evidence="13">Multi-pass membrane protein</topology>
    </subcellularLocation>
    <subcellularLocation>
        <location evidence="12">Golgi apparatus</location>
        <location evidence="12">trans-Golgi network</location>
    </subcellularLocation>
    <subcellularLocation>
        <location evidence="3">Mitochondrion membrane</location>
        <topology evidence="3">Multi-pass membrane protein</topology>
    </subcellularLocation>
    <subcellularLocation>
        <location evidence="1">Nucleus</location>
    </subcellularLocation>
    <subcellularLocation>
        <location evidence="37">Postsynaptic density</location>
    </subcellularLocation>
    <subcellularLocation>
        <location evidence="2">Recycling endosome</location>
    </subcellularLocation>
</comment>
<dbReference type="GO" id="GO:0004930">
    <property type="term" value="F:G protein-coupled receptor activity"/>
    <property type="evidence" value="ECO:0007669"/>
    <property type="project" value="UniProtKB-KW"/>
</dbReference>
<reference evidence="44" key="5">
    <citation type="submission" date="2025-09" db="UniProtKB">
        <authorList>
            <consortium name="Ensembl"/>
        </authorList>
    </citation>
    <scope>IDENTIFICATION</scope>
</reference>
<evidence type="ECO:0000259" key="43">
    <source>
        <dbReference type="PROSITE" id="PS50262"/>
    </source>
</evidence>
<dbReference type="GO" id="GO:0014069">
    <property type="term" value="C:postsynaptic density"/>
    <property type="evidence" value="ECO:0007669"/>
    <property type="project" value="UniProtKB-SubCell"/>
</dbReference>
<reference evidence="45" key="2">
    <citation type="journal article" date="2017" name="Sci. Adv.">
        <title>A tail of two voltages: Proteomic comparison of the three electric organs of the electric eel.</title>
        <authorList>
            <person name="Traeger L.L."/>
            <person name="Sabat G."/>
            <person name="Barrett-Wilt G.A."/>
            <person name="Wells G.B."/>
            <person name="Sussman M.R."/>
        </authorList>
    </citation>
    <scope>NUCLEOTIDE SEQUENCE [LARGE SCALE GENOMIC DNA]</scope>
</reference>
<evidence type="ECO:0000256" key="21">
    <source>
        <dbReference type="ARBA" id="ARBA00022902"/>
    </source>
</evidence>
<evidence type="ECO:0000256" key="42">
    <source>
        <dbReference type="SAM" id="Phobius"/>
    </source>
</evidence>
<evidence type="ECO:0000313" key="44">
    <source>
        <dbReference type="Ensembl" id="ENSEEEP00000006664.2"/>
    </source>
</evidence>
<dbReference type="PROSITE" id="PS50262">
    <property type="entry name" value="G_PROTEIN_RECEP_F1_2"/>
    <property type="match status" value="1"/>
</dbReference>
<evidence type="ECO:0000256" key="1">
    <source>
        <dbReference type="ARBA" id="ARBA00004123"/>
    </source>
</evidence>
<evidence type="ECO:0000256" key="26">
    <source>
        <dbReference type="ARBA" id="ARBA00023128"/>
    </source>
</evidence>
<evidence type="ECO:0000256" key="33">
    <source>
        <dbReference type="ARBA" id="ARBA00023257"/>
    </source>
</evidence>
<evidence type="ECO:0000256" key="28">
    <source>
        <dbReference type="ARBA" id="ARBA00023157"/>
    </source>
</evidence>
<evidence type="ECO:0000256" key="5">
    <source>
        <dbReference type="ARBA" id="ARBA00004279"/>
    </source>
</evidence>
<evidence type="ECO:0000256" key="10">
    <source>
        <dbReference type="ARBA" id="ARBA00004489"/>
    </source>
</evidence>
<evidence type="ECO:0000256" key="4">
    <source>
        <dbReference type="ARBA" id="ARBA00004245"/>
    </source>
</evidence>
<keyword evidence="21" id="KW-0524">Neurogenesis</keyword>
<evidence type="ECO:0000256" key="12">
    <source>
        <dbReference type="ARBA" id="ARBA00004601"/>
    </source>
</evidence>
<feature type="transmembrane region" description="Helical" evidence="42">
    <location>
        <begin position="105"/>
        <end position="132"/>
    </location>
</feature>
<comment type="similarity">
    <text evidence="41">Belongs to the G-protein coupled receptor 1 family.</text>
</comment>
<name>A0A4W4E5X7_ELEEL</name>
<dbReference type="OMA" id="LCYWRIA"/>
<keyword evidence="30" id="KW-0206">Cytoskeleton</keyword>
<dbReference type="GO" id="GO:0032591">
    <property type="term" value="C:dendritic spine membrane"/>
    <property type="evidence" value="ECO:0007669"/>
    <property type="project" value="UniProtKB-SubCell"/>
</dbReference>
<keyword evidence="31 41" id="KW-0807">Transducer</keyword>
<dbReference type="InterPro" id="IPR047143">
    <property type="entry name" value="GPER1-like"/>
</dbReference>
<keyword evidence="22 42" id="KW-1133">Transmembrane helix</keyword>
<dbReference type="GO" id="GO:0030284">
    <property type="term" value="F:nuclear estrogen receptor activity"/>
    <property type="evidence" value="ECO:0007669"/>
    <property type="project" value="TreeGrafter"/>
</dbReference>
<evidence type="ECO:0000256" key="27">
    <source>
        <dbReference type="ARBA" id="ARBA00023136"/>
    </source>
</evidence>
<evidence type="ECO:0000256" key="41">
    <source>
        <dbReference type="RuleBase" id="RU000688"/>
    </source>
</evidence>
<dbReference type="STRING" id="8005.ENSEEEP00000006664"/>
<keyword evidence="20" id="KW-0256">Endoplasmic reticulum</keyword>
<protein>
    <recommendedName>
        <fullName evidence="38">G-protein coupled estrogen receptor 1</fullName>
    </recommendedName>
    <alternativeName>
        <fullName evidence="39">G protein-coupled estrogen receptor 1</fullName>
    </alternativeName>
    <alternativeName>
        <fullName evidence="40">G-protein coupled receptor 30</fullName>
    </alternativeName>
</protein>
<dbReference type="InterPro" id="IPR017452">
    <property type="entry name" value="GPCR_Rhodpsn_7TM"/>
</dbReference>
<keyword evidence="33" id="KW-0628">Postsynaptic cell membrane</keyword>
<keyword evidence="36" id="KW-0968">Cytoplasmic vesicle</keyword>
<keyword evidence="35" id="KW-0131">Cell cycle</keyword>
<evidence type="ECO:0000256" key="24">
    <source>
        <dbReference type="ARBA" id="ARBA00023034"/>
    </source>
</evidence>
<evidence type="ECO:0000256" key="11">
    <source>
        <dbReference type="ARBA" id="ARBA00004556"/>
    </source>
</evidence>
<dbReference type="Ensembl" id="ENSEEET00000006757.2">
    <property type="protein sequence ID" value="ENSEEEP00000006664.2"/>
    <property type="gene ID" value="ENSEEEG00000003537.2"/>
</dbReference>
<dbReference type="Pfam" id="PF00001">
    <property type="entry name" value="7tm_1"/>
    <property type="match status" value="1"/>
</dbReference>
<feature type="transmembrane region" description="Helical" evidence="42">
    <location>
        <begin position="152"/>
        <end position="175"/>
    </location>
</feature>
<evidence type="ECO:0000256" key="38">
    <source>
        <dbReference type="ARBA" id="ARBA00039464"/>
    </source>
</evidence>
<evidence type="ECO:0000256" key="9">
    <source>
        <dbReference type="ARBA" id="ARBA00004477"/>
    </source>
</evidence>
<dbReference type="GO" id="GO:0006915">
    <property type="term" value="P:apoptotic process"/>
    <property type="evidence" value="ECO:0007669"/>
    <property type="project" value="UniProtKB-KW"/>
</dbReference>
<keyword evidence="28" id="KW-1015">Disulfide bond</keyword>
<feature type="transmembrane region" description="Helical" evidence="42">
    <location>
        <begin position="195"/>
        <end position="220"/>
    </location>
</feature>
<accession>A0A4W4E5X7</accession>
<sequence>MHVYIIKLVCITCQLHSISGTNRTDFDGTDFDFYVISLLLSCFYMVVLFPLGLVGNVLILLVNSDPRQRASNPDVYFTNLALADLVLVLDSLIEVFNLSAHYYDNALLCTCMALFLQVHMYSSVFFLTWMSLDRCVALTGLSPRAMHADGSAARRVCTAIWAAAIACTLLPFAAAHARHGWGRGFCFAGMAEVQWLEVTLGFAVPFCVMGVCYSLIGRVLLRSERPRRAKALRMIVTTVGVFFACWLPENVFISTHLLSGTAEPLRRRRNGTLWQQYPLLGHVVTLAACANSCLNPLVYGLLGQTFRRKLKLFLEHHVHCLHMQPPHVTHMRLHAR</sequence>
<evidence type="ECO:0000256" key="19">
    <source>
        <dbReference type="ARBA" id="ARBA00022782"/>
    </source>
</evidence>
<evidence type="ECO:0000256" key="18">
    <source>
        <dbReference type="ARBA" id="ARBA00022753"/>
    </source>
</evidence>
<keyword evidence="15" id="KW-0963">Cytoplasm</keyword>
<dbReference type="SUPFAM" id="SSF81321">
    <property type="entry name" value="Family A G protein-coupled receptor-like"/>
    <property type="match status" value="1"/>
</dbReference>
<evidence type="ECO:0000256" key="7">
    <source>
        <dbReference type="ARBA" id="ARBA00004412"/>
    </source>
</evidence>
<evidence type="ECO:0000256" key="22">
    <source>
        <dbReference type="ARBA" id="ARBA00022989"/>
    </source>
</evidence>
<evidence type="ECO:0000313" key="45">
    <source>
        <dbReference type="Proteomes" id="UP000314983"/>
    </source>
</evidence>
<evidence type="ECO:0000256" key="17">
    <source>
        <dbReference type="ARBA" id="ARBA00022703"/>
    </source>
</evidence>
<evidence type="ECO:0000256" key="37">
    <source>
        <dbReference type="ARBA" id="ARBA00034105"/>
    </source>
</evidence>
<dbReference type="GO" id="GO:0055037">
    <property type="term" value="C:recycling endosome"/>
    <property type="evidence" value="ECO:0007669"/>
    <property type="project" value="UniProtKB-SubCell"/>
</dbReference>
<organism evidence="44 45">
    <name type="scientific">Electrophorus electricus</name>
    <name type="common">Electric eel</name>
    <name type="synonym">Gymnotus electricus</name>
    <dbReference type="NCBI Taxonomy" id="8005"/>
    <lineage>
        <taxon>Eukaryota</taxon>
        <taxon>Metazoa</taxon>
        <taxon>Chordata</taxon>
        <taxon>Craniata</taxon>
        <taxon>Vertebrata</taxon>
        <taxon>Euteleostomi</taxon>
        <taxon>Actinopterygii</taxon>
        <taxon>Neopterygii</taxon>
        <taxon>Teleostei</taxon>
        <taxon>Ostariophysi</taxon>
        <taxon>Gymnotiformes</taxon>
        <taxon>Gymnotoidei</taxon>
        <taxon>Gymnotidae</taxon>
        <taxon>Electrophorus</taxon>
    </lineage>
</organism>
<evidence type="ECO:0000256" key="13">
    <source>
        <dbReference type="ARBA" id="ARBA00004653"/>
    </source>
</evidence>
<evidence type="ECO:0000256" key="39">
    <source>
        <dbReference type="ARBA" id="ARBA00042063"/>
    </source>
</evidence>
<keyword evidence="25 41" id="KW-0297">G-protein coupled receptor</keyword>
<evidence type="ECO:0000256" key="14">
    <source>
        <dbReference type="ARBA" id="ARBA00022475"/>
    </source>
</evidence>
<evidence type="ECO:0000256" key="8">
    <source>
        <dbReference type="ARBA" id="ARBA00004439"/>
    </source>
</evidence>
<evidence type="ECO:0000256" key="40">
    <source>
        <dbReference type="ARBA" id="ARBA00043164"/>
    </source>
</evidence>
<keyword evidence="29 41" id="KW-0675">Receptor</keyword>
<dbReference type="GO" id="GO:0030424">
    <property type="term" value="C:axon"/>
    <property type="evidence" value="ECO:0007669"/>
    <property type="project" value="UniProtKB-SubCell"/>
</dbReference>
<dbReference type="GO" id="GO:0031966">
    <property type="term" value="C:mitochondrial membrane"/>
    <property type="evidence" value="ECO:0007669"/>
    <property type="project" value="UniProtKB-SubCell"/>
</dbReference>
<keyword evidence="14" id="KW-1003">Cell membrane</keyword>
<evidence type="ECO:0000256" key="3">
    <source>
        <dbReference type="ARBA" id="ARBA00004225"/>
    </source>
</evidence>
<keyword evidence="16 41" id="KW-0812">Transmembrane</keyword>
<evidence type="ECO:0000256" key="23">
    <source>
        <dbReference type="ARBA" id="ARBA00023018"/>
    </source>
</evidence>
<reference evidence="45" key="1">
    <citation type="journal article" date="2014" name="Science">
        <title>Nonhuman genetics. Genomic basis for the convergent evolution of electric organs.</title>
        <authorList>
            <person name="Gallant J.R."/>
            <person name="Traeger L.L."/>
            <person name="Volkening J.D."/>
            <person name="Moffett H."/>
            <person name="Chen P.H."/>
            <person name="Novina C.D."/>
            <person name="Phillips G.N.Jr."/>
            <person name="Anand R."/>
            <person name="Wells G.B."/>
            <person name="Pinch M."/>
            <person name="Guth R."/>
            <person name="Unguez G.A."/>
            <person name="Albert J.S."/>
            <person name="Zakon H.H."/>
            <person name="Samanta M.P."/>
            <person name="Sussman M.R."/>
        </authorList>
    </citation>
    <scope>NUCLEOTIDE SEQUENCE [LARGE SCALE GENOMIC DNA]</scope>
</reference>
<dbReference type="PRINTS" id="PR00237">
    <property type="entry name" value="GPCRRHODOPSN"/>
</dbReference>
<evidence type="ECO:0000256" key="16">
    <source>
        <dbReference type="ARBA" id="ARBA00022692"/>
    </source>
</evidence>
<keyword evidence="18" id="KW-0967">Endosome</keyword>
<feature type="transmembrane region" description="Helical" evidence="42">
    <location>
        <begin position="279"/>
        <end position="302"/>
    </location>
</feature>
<dbReference type="GO" id="GO:0071392">
    <property type="term" value="P:cellular response to estradiol stimulus"/>
    <property type="evidence" value="ECO:0007669"/>
    <property type="project" value="TreeGrafter"/>
</dbReference>
<evidence type="ECO:0000256" key="35">
    <source>
        <dbReference type="ARBA" id="ARBA00023306"/>
    </source>
</evidence>
<dbReference type="GO" id="GO:0030154">
    <property type="term" value="P:cell differentiation"/>
    <property type="evidence" value="ECO:0007669"/>
    <property type="project" value="UniProtKB-KW"/>
</dbReference>
<feature type="transmembrane region" description="Helical" evidence="42">
    <location>
        <begin position="232"/>
        <end position="259"/>
    </location>
</feature>
<evidence type="ECO:0000256" key="15">
    <source>
        <dbReference type="ARBA" id="ARBA00022490"/>
    </source>
</evidence>
<dbReference type="Proteomes" id="UP000314983">
    <property type="component" value="Chromosome 10"/>
</dbReference>
<keyword evidence="27 42" id="KW-0472">Membrane</keyword>
<dbReference type="GO" id="GO:0005856">
    <property type="term" value="C:cytoskeleton"/>
    <property type="evidence" value="ECO:0007669"/>
    <property type="project" value="UniProtKB-SubCell"/>
</dbReference>
<dbReference type="GO" id="GO:0030659">
    <property type="term" value="C:cytoplasmic vesicle membrane"/>
    <property type="evidence" value="ECO:0007669"/>
    <property type="project" value="UniProtKB-SubCell"/>
</dbReference>
<keyword evidence="45" id="KW-1185">Reference proteome</keyword>
<dbReference type="GO" id="GO:0005789">
    <property type="term" value="C:endoplasmic reticulum membrane"/>
    <property type="evidence" value="ECO:0007669"/>
    <property type="project" value="UniProtKB-SubCell"/>
</dbReference>
<dbReference type="GO" id="GO:0048471">
    <property type="term" value="C:perinuclear region of cytoplasm"/>
    <property type="evidence" value="ECO:0007669"/>
    <property type="project" value="UniProtKB-SubCell"/>
</dbReference>
<dbReference type="Gene3D" id="1.20.1070.10">
    <property type="entry name" value="Rhodopsin 7-helix transmembrane proteins"/>
    <property type="match status" value="1"/>
</dbReference>
<dbReference type="InterPro" id="IPR000276">
    <property type="entry name" value="GPCR_Rhodpsn"/>
</dbReference>
<evidence type="ECO:0000256" key="6">
    <source>
        <dbReference type="ARBA" id="ARBA00004332"/>
    </source>
</evidence>
<feature type="transmembrane region" description="Helical" evidence="42">
    <location>
        <begin position="74"/>
        <end position="93"/>
    </location>
</feature>
<dbReference type="GO" id="GO:0007399">
    <property type="term" value="P:nervous system development"/>
    <property type="evidence" value="ECO:0007669"/>
    <property type="project" value="UniProtKB-KW"/>
</dbReference>
<keyword evidence="24" id="KW-0333">Golgi apparatus</keyword>
<dbReference type="PROSITE" id="PS00237">
    <property type="entry name" value="G_PROTEIN_RECEP_F1_1"/>
    <property type="match status" value="1"/>
</dbReference>
<dbReference type="GO" id="GO:0005634">
    <property type="term" value="C:nucleus"/>
    <property type="evidence" value="ECO:0007669"/>
    <property type="project" value="UniProtKB-SubCell"/>
</dbReference>
<evidence type="ECO:0000256" key="25">
    <source>
        <dbReference type="ARBA" id="ARBA00023040"/>
    </source>
</evidence>
<reference evidence="44" key="3">
    <citation type="submission" date="2020-05" db="EMBL/GenBank/DDBJ databases">
        <title>Electrophorus electricus (electric eel) genome, fEleEle1, primary haplotype.</title>
        <authorList>
            <person name="Myers G."/>
            <person name="Meyer A."/>
            <person name="Fedrigo O."/>
            <person name="Formenti G."/>
            <person name="Rhie A."/>
            <person name="Tracey A."/>
            <person name="Sims Y."/>
            <person name="Jarvis E.D."/>
        </authorList>
    </citation>
    <scope>NUCLEOTIDE SEQUENCE [LARGE SCALE GENOMIC DNA]</scope>
</reference>
<dbReference type="PANTHER" id="PTHR24226">
    <property type="entry name" value="G-PROTEIN COUPLED RECEPTOR 182 AND ESTROGEN RECEPTOR 1"/>
    <property type="match status" value="1"/>
</dbReference>
<dbReference type="GO" id="GO:0005769">
    <property type="term" value="C:early endosome"/>
    <property type="evidence" value="ECO:0007669"/>
    <property type="project" value="UniProtKB-SubCell"/>
</dbReference>
<evidence type="ECO:0000256" key="32">
    <source>
        <dbReference type="ARBA" id="ARBA00023242"/>
    </source>
</evidence>
<feature type="domain" description="G-protein coupled receptors family 1 profile" evidence="43">
    <location>
        <begin position="55"/>
        <end position="299"/>
    </location>
</feature>
<evidence type="ECO:0000256" key="2">
    <source>
        <dbReference type="ARBA" id="ARBA00004172"/>
    </source>
</evidence>
<keyword evidence="26" id="KW-0496">Mitochondrion</keyword>
<keyword evidence="17" id="KW-0053">Apoptosis</keyword>
<keyword evidence="19" id="KW-0221">Differentiation</keyword>
<keyword evidence="32" id="KW-0539">Nucleus</keyword>
<dbReference type="GeneTree" id="ENSGT00940000154307"/>
<dbReference type="AlphaFoldDB" id="A0A4W4E5X7"/>
<keyword evidence="34" id="KW-0966">Cell projection</keyword>
<evidence type="ECO:0000256" key="34">
    <source>
        <dbReference type="ARBA" id="ARBA00023273"/>
    </source>
</evidence>
<reference evidence="44" key="4">
    <citation type="submission" date="2025-08" db="UniProtKB">
        <authorList>
            <consortium name="Ensembl"/>
        </authorList>
    </citation>
    <scope>IDENTIFICATION</scope>
</reference>
<dbReference type="PANTHER" id="PTHR24226:SF2">
    <property type="entry name" value="G-PROTEIN COUPLED ESTROGEN RECEPTOR 1"/>
    <property type="match status" value="1"/>
</dbReference>
<proteinExistence type="inferred from homology"/>